<dbReference type="PANTHER" id="PTHR40547">
    <property type="entry name" value="SLL0298 PROTEIN"/>
    <property type="match status" value="1"/>
</dbReference>
<feature type="transmembrane region" description="Helical" evidence="1">
    <location>
        <begin position="115"/>
        <end position="137"/>
    </location>
</feature>
<keyword evidence="1" id="KW-0812">Transmembrane</keyword>
<dbReference type="RefSeq" id="WP_006654345.1">
    <property type="nucleotide sequence ID" value="NZ_AOIM01000039.1"/>
</dbReference>
<evidence type="ECO:0000313" key="4">
    <source>
        <dbReference type="Proteomes" id="UP000011519"/>
    </source>
</evidence>
<evidence type="ECO:0000313" key="3">
    <source>
        <dbReference type="EMBL" id="ELY88232.1"/>
    </source>
</evidence>
<dbReference type="Proteomes" id="UP000011519">
    <property type="component" value="Unassembled WGS sequence"/>
</dbReference>
<dbReference type="PANTHER" id="PTHR40547:SF1">
    <property type="entry name" value="SLL0298 PROTEIN"/>
    <property type="match status" value="1"/>
</dbReference>
<feature type="domain" description="DUF2062" evidence="2">
    <location>
        <begin position="15"/>
        <end position="148"/>
    </location>
</feature>
<dbReference type="Pfam" id="PF09835">
    <property type="entry name" value="DUF2062"/>
    <property type="match status" value="1"/>
</dbReference>
<accession>L9ZRN9</accession>
<keyword evidence="4" id="KW-1185">Reference proteome</keyword>
<sequence length="167" mass="18005">MNLRDRLGHYRATARAKLRQAFEEEHTPHQVAASFALGIFVTAMPTGGLGLGLFVVFGRLWSWISTPALFASAAVLNPFVKPAVYVSSITLGGFILGTDPVVSYETAAESAGVAIRQLLVGNLLIAVALTGVSYVVVRWLTRAQHARQGRLTNLSVGSLVLRAFKRK</sequence>
<feature type="transmembrane region" description="Helical" evidence="1">
    <location>
        <begin position="69"/>
        <end position="95"/>
    </location>
</feature>
<dbReference type="InterPro" id="IPR018639">
    <property type="entry name" value="DUF2062"/>
</dbReference>
<keyword evidence="1" id="KW-0472">Membrane</keyword>
<dbReference type="OrthoDB" id="329979at2157"/>
<proteinExistence type="predicted"/>
<dbReference type="EMBL" id="AOIM01000039">
    <property type="protein sequence ID" value="ELY88232.1"/>
    <property type="molecule type" value="Genomic_DNA"/>
</dbReference>
<gene>
    <name evidence="3" type="ORF">C483_16006</name>
</gene>
<keyword evidence="1" id="KW-1133">Transmembrane helix</keyword>
<comment type="caution">
    <text evidence="3">The sequence shown here is derived from an EMBL/GenBank/DDBJ whole genome shotgun (WGS) entry which is preliminary data.</text>
</comment>
<reference evidence="3 4" key="1">
    <citation type="journal article" date="2014" name="PLoS Genet.">
        <title>Phylogenetically driven sequencing of extremely halophilic archaea reveals strategies for static and dynamic osmo-response.</title>
        <authorList>
            <person name="Becker E.A."/>
            <person name="Seitzer P.M."/>
            <person name="Tritt A."/>
            <person name="Larsen D."/>
            <person name="Krusor M."/>
            <person name="Yao A.I."/>
            <person name="Wu D."/>
            <person name="Madern D."/>
            <person name="Eisen J.A."/>
            <person name="Darling A.E."/>
            <person name="Facciotti M.T."/>
        </authorList>
    </citation>
    <scope>NUCLEOTIDE SEQUENCE [LARGE SCALE GENOMIC DNA]</scope>
    <source>
        <strain evidence="3 4">JCM 10989</strain>
    </source>
</reference>
<dbReference type="AlphaFoldDB" id="L9ZRN9"/>
<evidence type="ECO:0000259" key="2">
    <source>
        <dbReference type="Pfam" id="PF09835"/>
    </source>
</evidence>
<evidence type="ECO:0000256" key="1">
    <source>
        <dbReference type="SAM" id="Phobius"/>
    </source>
</evidence>
<dbReference type="STRING" id="1227493.C483_16006"/>
<protein>
    <recommendedName>
        <fullName evidence="2">DUF2062 domain-containing protein</fullName>
    </recommendedName>
</protein>
<feature type="transmembrane region" description="Helical" evidence="1">
    <location>
        <begin position="35"/>
        <end position="57"/>
    </location>
</feature>
<organism evidence="3 4">
    <name type="scientific">Natrialba hulunbeirensis JCM 10989</name>
    <dbReference type="NCBI Taxonomy" id="1227493"/>
    <lineage>
        <taxon>Archaea</taxon>
        <taxon>Methanobacteriati</taxon>
        <taxon>Methanobacteriota</taxon>
        <taxon>Stenosarchaea group</taxon>
        <taxon>Halobacteria</taxon>
        <taxon>Halobacteriales</taxon>
        <taxon>Natrialbaceae</taxon>
        <taxon>Natrialba</taxon>
    </lineage>
</organism>
<dbReference type="PATRIC" id="fig|1227493.4.peg.3216"/>
<name>L9ZRN9_9EURY</name>